<dbReference type="AlphaFoldDB" id="A0A7X5RK64"/>
<comment type="caution">
    <text evidence="1">The sequence shown here is derived from an EMBL/GenBank/DDBJ whole genome shotgun (WGS) entry which is preliminary data.</text>
</comment>
<name>A0A7X5RK64_9ALTE</name>
<dbReference type="PANTHER" id="PTHR34322:SF2">
    <property type="entry name" value="TRANSPOSASE IS200-LIKE DOMAIN-CONTAINING PROTEIN"/>
    <property type="match status" value="1"/>
</dbReference>
<dbReference type="RefSeq" id="WP_163084248.1">
    <property type="nucleotide sequence ID" value="NZ_JAAAWN010000005.1"/>
</dbReference>
<protein>
    <submittedName>
        <fullName evidence="1">Transposase</fullName>
    </submittedName>
</protein>
<dbReference type="GO" id="GO:0006313">
    <property type="term" value="P:DNA transposition"/>
    <property type="evidence" value="ECO:0007669"/>
    <property type="project" value="InterPro"/>
</dbReference>
<evidence type="ECO:0000313" key="2">
    <source>
        <dbReference type="Proteomes" id="UP000470213"/>
    </source>
</evidence>
<dbReference type="Gene3D" id="3.30.70.1290">
    <property type="entry name" value="Transposase IS200-like"/>
    <property type="match status" value="1"/>
</dbReference>
<dbReference type="SUPFAM" id="SSF143422">
    <property type="entry name" value="Transposase IS200-like"/>
    <property type="match status" value="1"/>
</dbReference>
<proteinExistence type="predicted"/>
<sequence length="309" mass="35660">MPRPRKSLISLDETPFYHCVSRCVRRAFLCGKDNVSGKSFEHRKQWVENRLLLLAKVFAIDICAYAVMSNHTHVVLCVDKSSAKSWSTEEVLRRWHKLHKGTYLTRQYIDVEERRKLSKTQIEGVISIANIYRRRLYDISWFMRLLNEHIARKANKEDDCTGRFWEGRFKSQALLDDAAVIACMAYVDLNPLRTGKVKTPESAGHTSIKRRIRAAKNNQQPRQLLPFIGYTQQSSGKGLPYRLDDYLRLIDVTGRQYTVDKPGTIPANCEPILRRTGLDHVNWTDLVDNIENHFSSNISLAIAKKKLTA</sequence>
<dbReference type="PANTHER" id="PTHR34322">
    <property type="entry name" value="TRANSPOSASE, Y1_TNP DOMAIN-CONTAINING"/>
    <property type="match status" value="1"/>
</dbReference>
<dbReference type="EMBL" id="JAAAWN010000005">
    <property type="protein sequence ID" value="NDV90663.1"/>
    <property type="molecule type" value="Genomic_DNA"/>
</dbReference>
<dbReference type="GO" id="GO:0004803">
    <property type="term" value="F:transposase activity"/>
    <property type="evidence" value="ECO:0007669"/>
    <property type="project" value="InterPro"/>
</dbReference>
<accession>A0A7X5RK64</accession>
<reference evidence="1 2" key="1">
    <citation type="submission" date="2020-01" db="EMBL/GenBank/DDBJ databases">
        <authorList>
            <person name="Chen J."/>
            <person name="Zhu S."/>
            <person name="Yang J."/>
        </authorList>
    </citation>
    <scope>NUCLEOTIDE SEQUENCE [LARGE SCALE GENOMIC DNA]</scope>
    <source>
        <strain evidence="1 2">345S023</strain>
    </source>
</reference>
<dbReference type="Proteomes" id="UP000470213">
    <property type="component" value="Unassembled WGS sequence"/>
</dbReference>
<dbReference type="InterPro" id="IPR036515">
    <property type="entry name" value="Transposase_17_sf"/>
</dbReference>
<gene>
    <name evidence="1" type="ORF">GTH32_05555</name>
</gene>
<dbReference type="GO" id="GO:0003677">
    <property type="term" value="F:DNA binding"/>
    <property type="evidence" value="ECO:0007669"/>
    <property type="project" value="InterPro"/>
</dbReference>
<evidence type="ECO:0000313" key="1">
    <source>
        <dbReference type="EMBL" id="NDV90663.1"/>
    </source>
</evidence>
<organism evidence="1 2">
    <name type="scientific">Alteromonas profundi</name>
    <dbReference type="NCBI Taxonomy" id="2696062"/>
    <lineage>
        <taxon>Bacteria</taxon>
        <taxon>Pseudomonadati</taxon>
        <taxon>Pseudomonadota</taxon>
        <taxon>Gammaproteobacteria</taxon>
        <taxon>Alteromonadales</taxon>
        <taxon>Alteromonadaceae</taxon>
        <taxon>Alteromonas/Salinimonas group</taxon>
        <taxon>Alteromonas</taxon>
    </lineage>
</organism>
<keyword evidence="2" id="KW-1185">Reference proteome</keyword>